<comment type="caution">
    <text evidence="3">The sequence shown here is derived from an EMBL/GenBank/DDBJ whole genome shotgun (WGS) entry which is preliminary data.</text>
</comment>
<feature type="domain" description="YTH" evidence="2">
    <location>
        <begin position="724"/>
        <end position="857"/>
    </location>
</feature>
<feature type="compositionally biased region" description="Low complexity" evidence="1">
    <location>
        <begin position="652"/>
        <end position="671"/>
    </location>
</feature>
<evidence type="ECO:0000259" key="2">
    <source>
        <dbReference type="PROSITE" id="PS50882"/>
    </source>
</evidence>
<organism evidence="3 4">
    <name type="scientific">Schistosoma bovis</name>
    <name type="common">Blood fluke</name>
    <dbReference type="NCBI Taxonomy" id="6184"/>
    <lineage>
        <taxon>Eukaryota</taxon>
        <taxon>Metazoa</taxon>
        <taxon>Spiralia</taxon>
        <taxon>Lophotrochozoa</taxon>
        <taxon>Platyhelminthes</taxon>
        <taxon>Trematoda</taxon>
        <taxon>Digenea</taxon>
        <taxon>Strigeidida</taxon>
        <taxon>Schistosomatoidea</taxon>
        <taxon>Schistosomatidae</taxon>
        <taxon>Schistosoma</taxon>
    </lineage>
</organism>
<dbReference type="Proteomes" id="UP000290809">
    <property type="component" value="Unassembled WGS sequence"/>
</dbReference>
<feature type="domain" description="YTH" evidence="2">
    <location>
        <begin position="554"/>
        <end position="687"/>
    </location>
</feature>
<dbReference type="InterPro" id="IPR045168">
    <property type="entry name" value="YTH_prot"/>
</dbReference>
<dbReference type="AlphaFoldDB" id="A0A430QR72"/>
<dbReference type="PANTHER" id="PTHR12357">
    <property type="entry name" value="YTH YT521-B HOMOLOGY DOMAIN-CONTAINING"/>
    <property type="match status" value="1"/>
</dbReference>
<accession>A0A430QR72</accession>
<feature type="compositionally biased region" description="Polar residues" evidence="1">
    <location>
        <begin position="53"/>
        <end position="76"/>
    </location>
</feature>
<feature type="region of interest" description="Disordered" evidence="1">
    <location>
        <begin position="1"/>
        <end position="76"/>
    </location>
</feature>
<proteinExistence type="predicted"/>
<keyword evidence="4" id="KW-1185">Reference proteome</keyword>
<gene>
    <name evidence="3" type="ORF">DC041_0010630</name>
</gene>
<evidence type="ECO:0000313" key="4">
    <source>
        <dbReference type="Proteomes" id="UP000290809"/>
    </source>
</evidence>
<evidence type="ECO:0000313" key="3">
    <source>
        <dbReference type="EMBL" id="RTG90203.1"/>
    </source>
</evidence>
<sequence>MASYATEMHASSGCEVSHNKQSQNSSDSYGNKKTSSTHTTNNYKSSFERTNHPPISQSVPSCSDMNPVTSQLQPQHSQYRYSDPYSFLRQPESNPRTLPNSDTMNCVPSIYTSPEYNLNSPDLCTQTSHLQSYLHRVSCCLPQCPQCLSYNVFAQSYNFPNNGTALQPPLVLSPTMLNNYSTSALCCPSASQIPYYFWYNQDPEYQKQYYQTQLAMSKLNLDHSSPNTCMMVQSGPDPMHGSLPNQAHQAEANYSTNPNTFASVSLSENPNTIVHPPSIIMPMPRSVAIATSPTTTMNNSNVSSKTNDPSLINQFDYSNASSYASSNSTPLNNQLNGYTTLPMDGVYDPTNSAWYPGYWNSNNLWVSTATGQGGYLTTPFNNNRLSLPISSFSPNPQSFNTDEYAVLHQQYVNTINNDFTGVINTGNNHHRHHHSTDLITNYNQSRDRTVVVSQQSQQTLLANSNNNNTTSSMPSLSSSSSIMLNATSLSSTPVSKLLSSSSSSSSNQKEYHTLSYYTNPKSNDSLTNLQNIQYCSYPLPVNPVNFDASLVHRARYFIIKSDYVYNVHQSIKYGVWCSTRTGNQCLDEAYQSVHGSTVTTTTTTATTTSAKNVNSRNDDNNNDNTNIITDESKLVHNSKLQSDSNEEVTGITSTTTTNNNNNNKSRPTNNPVQCPNDSPAVVTTAPILSVCSTTCTITTNTNTPNNNVNFDTANVSRTKVNTNDPIIPITTISSTIPTANNGQNSTKSKRNSTSTFNTNINSSPGHIILFFSVRESGYLTGVAEMISPVNPQKRSTIWQDLRFRGEFAVRWLYIKHIPNHVIKHILVECYDNRPVTVLRDTSEILPPSKGEELLRIVHEYGLSTSSSLPNMSSSLSTSSSSHSIGGAKSSTSKIGNNHNFSTNTNLTNSNGLNNHKTTNTSSTFIAPSSTIFNHSNNTTNNSNSKNIVPSVSISSTIPENSQVTTNVSNKHKNNSSSTII</sequence>
<feature type="compositionally biased region" description="Polar residues" evidence="1">
    <location>
        <begin position="19"/>
        <end position="29"/>
    </location>
</feature>
<name>A0A430QR72_SCHBO</name>
<dbReference type="Gene3D" id="3.10.590.10">
    <property type="entry name" value="ph1033 like domains"/>
    <property type="match status" value="2"/>
</dbReference>
<feature type="compositionally biased region" description="Low complexity" evidence="1">
    <location>
        <begin position="865"/>
        <end position="915"/>
    </location>
</feature>
<feature type="region of interest" description="Disordered" evidence="1">
    <location>
        <begin position="865"/>
        <end position="921"/>
    </location>
</feature>
<dbReference type="STRING" id="6184.A0A430QR72"/>
<dbReference type="PROSITE" id="PS50882">
    <property type="entry name" value="YTH"/>
    <property type="match status" value="2"/>
</dbReference>
<dbReference type="InterPro" id="IPR007275">
    <property type="entry name" value="YTH_domain"/>
</dbReference>
<dbReference type="GO" id="GO:0005737">
    <property type="term" value="C:cytoplasm"/>
    <property type="evidence" value="ECO:0007669"/>
    <property type="project" value="TreeGrafter"/>
</dbReference>
<evidence type="ECO:0000256" key="1">
    <source>
        <dbReference type="SAM" id="MobiDB-lite"/>
    </source>
</evidence>
<feature type="compositionally biased region" description="Low complexity" evidence="1">
    <location>
        <begin position="31"/>
        <end position="45"/>
    </location>
</feature>
<dbReference type="GO" id="GO:1990247">
    <property type="term" value="F:N6-methyladenosine-containing RNA reader activity"/>
    <property type="evidence" value="ECO:0007669"/>
    <property type="project" value="TreeGrafter"/>
</dbReference>
<dbReference type="GO" id="GO:0061157">
    <property type="term" value="P:mRNA destabilization"/>
    <property type="evidence" value="ECO:0007669"/>
    <property type="project" value="TreeGrafter"/>
</dbReference>
<feature type="region of interest" description="Disordered" evidence="1">
    <location>
        <begin position="608"/>
        <end position="674"/>
    </location>
</feature>
<dbReference type="EMBL" id="QMKO01001456">
    <property type="protein sequence ID" value="RTG90203.1"/>
    <property type="molecule type" value="Genomic_DNA"/>
</dbReference>
<dbReference type="CDD" id="cd21134">
    <property type="entry name" value="YTH"/>
    <property type="match status" value="1"/>
</dbReference>
<dbReference type="GO" id="GO:0003729">
    <property type="term" value="F:mRNA binding"/>
    <property type="evidence" value="ECO:0007669"/>
    <property type="project" value="TreeGrafter"/>
</dbReference>
<dbReference type="Pfam" id="PF04146">
    <property type="entry name" value="YTH"/>
    <property type="match status" value="2"/>
</dbReference>
<reference evidence="3 4" key="1">
    <citation type="journal article" date="2019" name="PLoS Pathog.">
        <title>Genome sequence of the bovine parasite Schistosoma bovis Tanzania.</title>
        <authorList>
            <person name="Oey H."/>
            <person name="Zakrzewski M."/>
            <person name="Gobert G."/>
            <person name="Gravermann K."/>
            <person name="Stoye J."/>
            <person name="Jones M."/>
            <person name="Mcmanus D."/>
            <person name="Krause L."/>
        </authorList>
    </citation>
    <scope>NUCLEOTIDE SEQUENCE [LARGE SCALE GENOMIC DNA]</scope>
    <source>
        <strain evidence="3 4">TAN1997</strain>
    </source>
</reference>
<protein>
    <recommendedName>
        <fullName evidence="2">YTH domain-containing protein</fullName>
    </recommendedName>
</protein>